<dbReference type="PANTHER" id="PTHR15315">
    <property type="entry name" value="RING FINGER PROTEIN 41, 151"/>
    <property type="match status" value="1"/>
</dbReference>
<proteinExistence type="predicted"/>
<dbReference type="Proteomes" id="UP001346149">
    <property type="component" value="Unassembled WGS sequence"/>
</dbReference>
<reference evidence="3 4" key="1">
    <citation type="journal article" date="2023" name="Hortic Res">
        <title>Pangenome of water caltrop reveals structural variations and asymmetric subgenome divergence after allopolyploidization.</title>
        <authorList>
            <person name="Zhang X."/>
            <person name="Chen Y."/>
            <person name="Wang L."/>
            <person name="Yuan Y."/>
            <person name="Fang M."/>
            <person name="Shi L."/>
            <person name="Lu R."/>
            <person name="Comes H.P."/>
            <person name="Ma Y."/>
            <person name="Chen Y."/>
            <person name="Huang G."/>
            <person name="Zhou Y."/>
            <person name="Zheng Z."/>
            <person name="Qiu Y."/>
        </authorList>
    </citation>
    <scope>NUCLEOTIDE SEQUENCE [LARGE SCALE GENOMIC DNA]</scope>
    <source>
        <strain evidence="3">F231</strain>
    </source>
</reference>
<accession>A0AAN7M9H7</accession>
<dbReference type="EMBL" id="JAXQNO010000008">
    <property type="protein sequence ID" value="KAK4792250.1"/>
    <property type="molecule type" value="Genomic_DNA"/>
</dbReference>
<dbReference type="GO" id="GO:0016567">
    <property type="term" value="P:protein ubiquitination"/>
    <property type="evidence" value="ECO:0007669"/>
    <property type="project" value="TreeGrafter"/>
</dbReference>
<dbReference type="Pfam" id="PF13920">
    <property type="entry name" value="zf-C3HC4_3"/>
    <property type="match status" value="1"/>
</dbReference>
<dbReference type="InterPro" id="IPR001841">
    <property type="entry name" value="Znf_RING"/>
</dbReference>
<keyword evidence="1" id="KW-0863">Zinc-finger</keyword>
<keyword evidence="1" id="KW-0862">Zinc</keyword>
<feature type="domain" description="RING-type" evidence="2">
    <location>
        <begin position="244"/>
        <end position="282"/>
    </location>
</feature>
<evidence type="ECO:0000259" key="2">
    <source>
        <dbReference type="PROSITE" id="PS50089"/>
    </source>
</evidence>
<dbReference type="PANTHER" id="PTHR15315:SF22">
    <property type="entry name" value="OS01G0905700 PROTEIN"/>
    <property type="match status" value="1"/>
</dbReference>
<gene>
    <name evidence="3" type="ORF">SAY86_022685</name>
</gene>
<sequence>MQARYVTLISQCPLGGERERLSLSFLIVLKERCSGIKQALPLSLFIPFSLEKVPPFIIFLCIFFSLCPKREFCPPKYFRRKVSSMSSLLSGRPRREGIEQMWERNRSPCKSSFRESIKALEADIQHANSLASALPRNYCGGDTIQMRLCYSPFAPLFMFFMEWMDYSCTDTVPSYLGLLHILVNKVYADGVPALCSKERKASLREFYAVIYPSLRILEGQISEIKETKMKSRCRGLEAERDEECGICMESQAKMVLPSCGHSMCINCFHDWNVRSQSCPYCRGSLKRVSSTDLWVLTGTSEVVDPETLAMDSLTRFYLYIESLPSLTHDTHVLLLDYMI</sequence>
<name>A0AAN7M9H7_TRANT</name>
<comment type="caution">
    <text evidence="3">The sequence shown here is derived from an EMBL/GenBank/DDBJ whole genome shotgun (WGS) entry which is preliminary data.</text>
</comment>
<dbReference type="SMART" id="SM00184">
    <property type="entry name" value="RING"/>
    <property type="match status" value="1"/>
</dbReference>
<dbReference type="FunFam" id="3.30.40.10:FF:000660">
    <property type="entry name" value="RING/U-box superfamily protein"/>
    <property type="match status" value="1"/>
</dbReference>
<dbReference type="GO" id="GO:0061630">
    <property type="term" value="F:ubiquitin protein ligase activity"/>
    <property type="evidence" value="ECO:0007669"/>
    <property type="project" value="TreeGrafter"/>
</dbReference>
<organism evidence="3 4">
    <name type="scientific">Trapa natans</name>
    <name type="common">Water chestnut</name>
    <dbReference type="NCBI Taxonomy" id="22666"/>
    <lineage>
        <taxon>Eukaryota</taxon>
        <taxon>Viridiplantae</taxon>
        <taxon>Streptophyta</taxon>
        <taxon>Embryophyta</taxon>
        <taxon>Tracheophyta</taxon>
        <taxon>Spermatophyta</taxon>
        <taxon>Magnoliopsida</taxon>
        <taxon>eudicotyledons</taxon>
        <taxon>Gunneridae</taxon>
        <taxon>Pentapetalae</taxon>
        <taxon>rosids</taxon>
        <taxon>malvids</taxon>
        <taxon>Myrtales</taxon>
        <taxon>Lythraceae</taxon>
        <taxon>Trapa</taxon>
    </lineage>
</organism>
<dbReference type="Gene3D" id="3.30.40.10">
    <property type="entry name" value="Zinc/RING finger domain, C3HC4 (zinc finger)"/>
    <property type="match status" value="1"/>
</dbReference>
<keyword evidence="4" id="KW-1185">Reference proteome</keyword>
<dbReference type="InterPro" id="IPR013083">
    <property type="entry name" value="Znf_RING/FYVE/PHD"/>
</dbReference>
<evidence type="ECO:0000313" key="3">
    <source>
        <dbReference type="EMBL" id="KAK4792250.1"/>
    </source>
</evidence>
<dbReference type="AlphaFoldDB" id="A0AAN7M9H7"/>
<dbReference type="SUPFAM" id="SSF57850">
    <property type="entry name" value="RING/U-box"/>
    <property type="match status" value="1"/>
</dbReference>
<keyword evidence="1" id="KW-0479">Metal-binding</keyword>
<dbReference type="GO" id="GO:0008270">
    <property type="term" value="F:zinc ion binding"/>
    <property type="evidence" value="ECO:0007669"/>
    <property type="project" value="UniProtKB-KW"/>
</dbReference>
<evidence type="ECO:0000313" key="4">
    <source>
        <dbReference type="Proteomes" id="UP001346149"/>
    </source>
</evidence>
<evidence type="ECO:0000256" key="1">
    <source>
        <dbReference type="PROSITE-ProRule" id="PRU00175"/>
    </source>
</evidence>
<dbReference type="PROSITE" id="PS50089">
    <property type="entry name" value="ZF_RING_2"/>
    <property type="match status" value="1"/>
</dbReference>
<protein>
    <recommendedName>
        <fullName evidence="2">RING-type domain-containing protein</fullName>
    </recommendedName>
</protein>